<accession>A0A420MK34</accession>
<dbReference type="Proteomes" id="UP000285860">
    <property type="component" value="Unassembled WGS sequence"/>
</dbReference>
<name>A0A420MK34_FUSOX</name>
<protein>
    <submittedName>
        <fullName evidence="1">Uncharacterized protein</fullName>
    </submittedName>
</protein>
<evidence type="ECO:0000313" key="2">
    <source>
        <dbReference type="Proteomes" id="UP000285860"/>
    </source>
</evidence>
<organism evidence="1 2">
    <name type="scientific">Fusarium oxysporum</name>
    <name type="common">Fusarium vascular wilt</name>
    <dbReference type="NCBI Taxonomy" id="5507"/>
    <lineage>
        <taxon>Eukaryota</taxon>
        <taxon>Fungi</taxon>
        <taxon>Dikarya</taxon>
        <taxon>Ascomycota</taxon>
        <taxon>Pezizomycotina</taxon>
        <taxon>Sordariomycetes</taxon>
        <taxon>Hypocreomycetidae</taxon>
        <taxon>Hypocreales</taxon>
        <taxon>Nectriaceae</taxon>
        <taxon>Fusarium</taxon>
        <taxon>Fusarium oxysporum species complex</taxon>
    </lineage>
</organism>
<gene>
    <name evidence="1" type="ORF">BFJ68_g18505</name>
</gene>
<dbReference type="AlphaFoldDB" id="A0A420MK34"/>
<proteinExistence type="predicted"/>
<sequence>MARVAFIVAAIASSKKDDSCCPSLNACPWLIWSAVEDKYPVSNTCSKLI</sequence>
<reference evidence="1 2" key="1">
    <citation type="journal article" date="2018" name="Sci. Rep.">
        <title>Characterisation of pathogen-specific regions and novel effector candidates in Fusarium oxysporum f. sp. cepae.</title>
        <authorList>
            <person name="Armitage A.D."/>
            <person name="Taylor A."/>
            <person name="Sobczyk M.K."/>
            <person name="Baxter L."/>
            <person name="Greenfield B.P."/>
            <person name="Bates H.J."/>
            <person name="Wilson F."/>
            <person name="Jackson A.C."/>
            <person name="Ott S."/>
            <person name="Harrison R.J."/>
            <person name="Clarkson J.P."/>
        </authorList>
    </citation>
    <scope>NUCLEOTIDE SEQUENCE [LARGE SCALE GENOMIC DNA]</scope>
    <source>
        <strain evidence="1 2">Fo_A28</strain>
    </source>
</reference>
<comment type="caution">
    <text evidence="1">The sequence shown here is derived from an EMBL/GenBank/DDBJ whole genome shotgun (WGS) entry which is preliminary data.</text>
</comment>
<dbReference type="EMBL" id="MRCY01001735">
    <property type="protein sequence ID" value="RKK68333.1"/>
    <property type="molecule type" value="Genomic_DNA"/>
</dbReference>
<evidence type="ECO:0000313" key="1">
    <source>
        <dbReference type="EMBL" id="RKK68333.1"/>
    </source>
</evidence>